<sequence>MKEFLYLIQLLTGKQNATKQLSENNELQGIRFALKLAVNGPLNHLNEHSKTTLIEAYQKLSDFLSGQRVTTSKGAIAITDHPEAADWTKLRLAEKLIVSFFLLFMIK</sequence>
<dbReference type="AlphaFoldDB" id="A0A1J1IMH7"/>
<evidence type="ECO:0000313" key="2">
    <source>
        <dbReference type="Proteomes" id="UP000183832"/>
    </source>
</evidence>
<reference evidence="1 2" key="1">
    <citation type="submission" date="2015-04" db="EMBL/GenBank/DDBJ databases">
        <authorList>
            <person name="Syromyatnikov M.Y."/>
            <person name="Popov V.N."/>
        </authorList>
    </citation>
    <scope>NUCLEOTIDE SEQUENCE [LARGE SCALE GENOMIC DNA]</scope>
</reference>
<dbReference type="OrthoDB" id="420884at2759"/>
<evidence type="ECO:0000313" key="1">
    <source>
        <dbReference type="EMBL" id="CRL01427.1"/>
    </source>
</evidence>
<dbReference type="STRING" id="568069.A0A1J1IMH7"/>
<proteinExistence type="predicted"/>
<dbReference type="GO" id="GO:0005643">
    <property type="term" value="C:nuclear pore"/>
    <property type="evidence" value="ECO:0007669"/>
    <property type="project" value="InterPro"/>
</dbReference>
<dbReference type="Pfam" id="PF07817">
    <property type="entry name" value="GLE1"/>
    <property type="match status" value="1"/>
</dbReference>
<dbReference type="InterPro" id="IPR012476">
    <property type="entry name" value="GLE1"/>
</dbReference>
<name>A0A1J1IMH7_9DIPT</name>
<dbReference type="EMBL" id="CVRI01000055">
    <property type="protein sequence ID" value="CRL01427.1"/>
    <property type="molecule type" value="Genomic_DNA"/>
</dbReference>
<dbReference type="GO" id="GO:0016973">
    <property type="term" value="P:poly(A)+ mRNA export from nucleus"/>
    <property type="evidence" value="ECO:0007669"/>
    <property type="project" value="InterPro"/>
</dbReference>
<accession>A0A1J1IMH7</accession>
<protein>
    <submittedName>
        <fullName evidence="1">CLUMA_CG014564, isoform A</fullName>
    </submittedName>
</protein>
<keyword evidence="2" id="KW-1185">Reference proteome</keyword>
<gene>
    <name evidence="1" type="ORF">CLUMA_CG014564</name>
</gene>
<dbReference type="Proteomes" id="UP000183832">
    <property type="component" value="Unassembled WGS sequence"/>
</dbReference>
<organism evidence="1 2">
    <name type="scientific">Clunio marinus</name>
    <dbReference type="NCBI Taxonomy" id="568069"/>
    <lineage>
        <taxon>Eukaryota</taxon>
        <taxon>Metazoa</taxon>
        <taxon>Ecdysozoa</taxon>
        <taxon>Arthropoda</taxon>
        <taxon>Hexapoda</taxon>
        <taxon>Insecta</taxon>
        <taxon>Pterygota</taxon>
        <taxon>Neoptera</taxon>
        <taxon>Endopterygota</taxon>
        <taxon>Diptera</taxon>
        <taxon>Nematocera</taxon>
        <taxon>Chironomoidea</taxon>
        <taxon>Chironomidae</taxon>
        <taxon>Clunio</taxon>
    </lineage>
</organism>